<feature type="binding site" evidence="10">
    <location>
        <begin position="86"/>
        <end position="93"/>
    </location>
    <ligand>
        <name>ATP</name>
        <dbReference type="ChEBI" id="CHEBI:30616"/>
    </ligand>
</feature>
<organism evidence="15 16">
    <name type="scientific">Meloidogyne javanica</name>
    <name type="common">Root-knot nematode worm</name>
    <dbReference type="NCBI Taxonomy" id="6303"/>
    <lineage>
        <taxon>Eukaryota</taxon>
        <taxon>Metazoa</taxon>
        <taxon>Ecdysozoa</taxon>
        <taxon>Nematoda</taxon>
        <taxon>Chromadorea</taxon>
        <taxon>Rhabditida</taxon>
        <taxon>Tylenchina</taxon>
        <taxon>Tylenchomorpha</taxon>
        <taxon>Tylenchoidea</taxon>
        <taxon>Meloidogynidae</taxon>
        <taxon>Meloidogyninae</taxon>
        <taxon>Meloidogyne</taxon>
        <taxon>Meloidogyne incognita group</taxon>
    </lineage>
</organism>
<dbReference type="Gene3D" id="6.10.250.1590">
    <property type="match status" value="1"/>
</dbReference>
<feature type="region of interest" description="Disordered" evidence="13">
    <location>
        <begin position="930"/>
        <end position="949"/>
    </location>
</feature>
<dbReference type="InterPro" id="IPR001752">
    <property type="entry name" value="Kinesin_motor_dom"/>
</dbReference>
<evidence type="ECO:0000313" key="15">
    <source>
        <dbReference type="Proteomes" id="UP000887561"/>
    </source>
</evidence>
<dbReference type="Pfam" id="PF00225">
    <property type="entry name" value="Kinesin"/>
    <property type="match status" value="1"/>
</dbReference>
<evidence type="ECO:0000256" key="12">
    <source>
        <dbReference type="SAM" id="Coils"/>
    </source>
</evidence>
<evidence type="ECO:0000256" key="7">
    <source>
        <dbReference type="ARBA" id="ARBA00023175"/>
    </source>
</evidence>
<evidence type="ECO:0000259" key="14">
    <source>
        <dbReference type="PROSITE" id="PS50067"/>
    </source>
</evidence>
<evidence type="ECO:0000256" key="10">
    <source>
        <dbReference type="PROSITE-ProRule" id="PRU00283"/>
    </source>
</evidence>
<evidence type="ECO:0000313" key="16">
    <source>
        <dbReference type="WBParaSite" id="scaffold5829_cov226.g10070"/>
    </source>
</evidence>
<evidence type="ECO:0000256" key="1">
    <source>
        <dbReference type="ARBA" id="ARBA00004245"/>
    </source>
</evidence>
<dbReference type="Gene3D" id="3.40.850.10">
    <property type="entry name" value="Kinesin motor domain"/>
    <property type="match status" value="1"/>
</dbReference>
<dbReference type="InterPro" id="IPR027417">
    <property type="entry name" value="P-loop_NTPase"/>
</dbReference>
<feature type="coiled-coil region" evidence="12">
    <location>
        <begin position="636"/>
        <end position="809"/>
    </location>
</feature>
<evidence type="ECO:0000256" key="3">
    <source>
        <dbReference type="ARBA" id="ARBA00022701"/>
    </source>
</evidence>
<reference evidence="16" key="1">
    <citation type="submission" date="2022-11" db="UniProtKB">
        <authorList>
            <consortium name="WormBaseParasite"/>
        </authorList>
    </citation>
    <scope>IDENTIFICATION</scope>
</reference>
<dbReference type="AlphaFoldDB" id="A0A915N012"/>
<dbReference type="InterPro" id="IPR036961">
    <property type="entry name" value="Kinesin_motor_dom_sf"/>
</dbReference>
<evidence type="ECO:0000256" key="8">
    <source>
        <dbReference type="ARBA" id="ARBA00023212"/>
    </source>
</evidence>
<feature type="domain" description="Kinesin motor" evidence="14">
    <location>
        <begin position="8"/>
        <end position="328"/>
    </location>
</feature>
<keyword evidence="7 10" id="KW-0505">Motor protein</keyword>
<comment type="subcellular location">
    <subcellularLocation>
        <location evidence="1">Cytoplasm</location>
        <location evidence="1">Cytoskeleton</location>
    </subcellularLocation>
</comment>
<keyword evidence="4 10" id="KW-0547">Nucleotide-binding</keyword>
<feature type="region of interest" description="Disordered" evidence="13">
    <location>
        <begin position="393"/>
        <end position="436"/>
    </location>
</feature>
<dbReference type="GO" id="GO:0003777">
    <property type="term" value="F:microtubule motor activity"/>
    <property type="evidence" value="ECO:0007669"/>
    <property type="project" value="InterPro"/>
</dbReference>
<dbReference type="GO" id="GO:0005874">
    <property type="term" value="C:microtubule"/>
    <property type="evidence" value="ECO:0007669"/>
    <property type="project" value="UniProtKB-KW"/>
</dbReference>
<dbReference type="PROSITE" id="PS00411">
    <property type="entry name" value="KINESIN_MOTOR_1"/>
    <property type="match status" value="1"/>
</dbReference>
<dbReference type="InterPro" id="IPR019821">
    <property type="entry name" value="Kinesin_motor_CS"/>
</dbReference>
<evidence type="ECO:0000256" key="5">
    <source>
        <dbReference type="ARBA" id="ARBA00022840"/>
    </source>
</evidence>
<dbReference type="GO" id="GO:0048489">
    <property type="term" value="P:synaptic vesicle transport"/>
    <property type="evidence" value="ECO:0007669"/>
    <property type="project" value="UniProtKB-ARBA"/>
</dbReference>
<keyword evidence="2" id="KW-0963">Cytoplasm</keyword>
<dbReference type="SMART" id="SM00129">
    <property type="entry name" value="KISc"/>
    <property type="match status" value="1"/>
</dbReference>
<dbReference type="InterPro" id="IPR059182">
    <property type="entry name" value="Khc_C"/>
</dbReference>
<dbReference type="GO" id="GO:1904115">
    <property type="term" value="C:axon cytoplasm"/>
    <property type="evidence" value="ECO:0007669"/>
    <property type="project" value="GOC"/>
</dbReference>
<feature type="compositionally biased region" description="Polar residues" evidence="13">
    <location>
        <begin position="393"/>
        <end position="406"/>
    </location>
</feature>
<evidence type="ECO:0000256" key="11">
    <source>
        <dbReference type="RuleBase" id="RU000394"/>
    </source>
</evidence>
<keyword evidence="6 12" id="KW-0175">Coiled coil</keyword>
<dbReference type="PROSITE" id="PS50067">
    <property type="entry name" value="KINESIN_MOTOR_2"/>
    <property type="match status" value="1"/>
</dbReference>
<accession>A0A915N012</accession>
<evidence type="ECO:0000256" key="9">
    <source>
        <dbReference type="ARBA" id="ARBA00064588"/>
    </source>
</evidence>
<evidence type="ECO:0000256" key="4">
    <source>
        <dbReference type="ARBA" id="ARBA00022741"/>
    </source>
</evidence>
<dbReference type="GO" id="GO:0007292">
    <property type="term" value="P:female gamete generation"/>
    <property type="evidence" value="ECO:0007669"/>
    <property type="project" value="UniProtKB-ARBA"/>
</dbReference>
<dbReference type="GO" id="GO:0007097">
    <property type="term" value="P:nuclear migration"/>
    <property type="evidence" value="ECO:0007669"/>
    <property type="project" value="UniProtKB-ARBA"/>
</dbReference>
<feature type="coiled-coil region" evidence="12">
    <location>
        <begin position="333"/>
        <end position="360"/>
    </location>
</feature>
<keyword evidence="5 10" id="KW-0067">ATP-binding</keyword>
<keyword evidence="3 11" id="KW-0493">Microtubule</keyword>
<comment type="similarity">
    <text evidence="10 11">Belongs to the TRAFAC class myosin-kinesin ATPase superfamily. Kinesin family.</text>
</comment>
<dbReference type="Proteomes" id="UP000887561">
    <property type="component" value="Unplaced"/>
</dbReference>
<sequence length="949" mass="108446">MANPSECCIQVVCRVRPLNEIERKNGSSSVVKFQGKDTVMVTVGKTYAFDNVFQPNDTQENVYKGAAHHIVQDVLNGYNGTIFAYGQTSSGKTHTMEGVIGESDKQGIIPRIINDIFNHIFNLDDENLEFHIKVSYFEIYNERIRDLLDVTKTNLTIHEDKNRVPFVKNVTELFVSSPDEVLAAIEDGKTNRQVAVTNMNEHSSRSHSVFQIQVDQENKATQKKLSGKLYLVDLAGSEKVSKTGAEGSVLEEAKNINKSLSALGNVISALAEGTKSHVPYRDSKLTRILQESLGGNSRTTIVICCSPASYNEAETKSTLLFGQRAKTIKNVVVVNEELTAEEWKRRFEREREKVNKLRQHMLIMDQEIKRWRAGEKLAESEWTTSIADLSANLTSNSDMTPTSMTESMIFPPSDRPNPQPLLSSRVGPISDDERRKYEEERTKLYAQLDEKDDEIQSQSQQVERQKQQLMEQEEVIKQRSLTNENLMTEVSKAQEQIAKSQEETEELFSAIQEIALNLEQKKTECSQLATDHEQLSEEINKKKLEATLLNTKLEEMKEICLTQKKRVYESVQNMLKEMSELGEANFTLAEKFVNDLDQSDKPIDEELLAHARICISKLSNDFKANQQKLLQLESGSGDAQKKADELSRELDDCKLQVQQLDAKNKSLHSQIESQETQKRQLEDEMDALNAKLANVNSSGEKNEDLQQQHQKLVAQLRDQIALKNSQIKELTVSAFEYLFLKESIQEMQLAREKLQQDYDRLKNDESEKEKRLKSLSALSDKREQAKQDLKGLEETVNKELLALHNLRKAFAQDLSQRIKRASGPEVDDEFLSSPIQKQKIIFLENNLEQLTSVHKQLVRDNADLRCELPKLEKRYRACTERIKSLEAALRETKENAMRDRKKYQFEVERIKEAVRQRNLARRGLQIAKPIRPGQHYGSNVVRPQNVGQS</sequence>
<dbReference type="SUPFAM" id="SSF52540">
    <property type="entry name" value="P-loop containing nucleoside triphosphate hydrolases"/>
    <property type="match status" value="1"/>
</dbReference>
<dbReference type="CDD" id="cd23649">
    <property type="entry name" value="Khc_CBD_cc"/>
    <property type="match status" value="1"/>
</dbReference>
<dbReference type="GO" id="GO:0005871">
    <property type="term" value="C:kinesin complex"/>
    <property type="evidence" value="ECO:0007669"/>
    <property type="project" value="UniProtKB-ARBA"/>
</dbReference>
<dbReference type="PANTHER" id="PTHR47968:SF36">
    <property type="entry name" value="KINESIN HEAVY CHAIN ISOFORM X1"/>
    <property type="match status" value="1"/>
</dbReference>
<dbReference type="GO" id="GO:0008017">
    <property type="term" value="F:microtubule binding"/>
    <property type="evidence" value="ECO:0007669"/>
    <property type="project" value="InterPro"/>
</dbReference>
<dbReference type="GO" id="GO:0030951">
    <property type="term" value="P:establishment or maintenance of microtubule cytoskeleton polarity"/>
    <property type="evidence" value="ECO:0007669"/>
    <property type="project" value="UniProtKB-ARBA"/>
</dbReference>
<dbReference type="FunFam" id="3.40.850.10:FF:000067">
    <property type="entry name" value="Kinesin-like protein"/>
    <property type="match status" value="1"/>
</dbReference>
<protein>
    <recommendedName>
        <fullName evidence="11">Kinesin-like protein</fullName>
    </recommendedName>
</protein>
<dbReference type="InterPro" id="IPR027640">
    <property type="entry name" value="Kinesin-like_fam"/>
</dbReference>
<evidence type="ECO:0000256" key="13">
    <source>
        <dbReference type="SAM" id="MobiDB-lite"/>
    </source>
</evidence>
<dbReference type="PANTHER" id="PTHR47968">
    <property type="entry name" value="CENTROMERE PROTEIN E"/>
    <property type="match status" value="1"/>
</dbReference>
<evidence type="ECO:0000256" key="6">
    <source>
        <dbReference type="ARBA" id="ARBA00023054"/>
    </source>
</evidence>
<dbReference type="GO" id="GO:0005524">
    <property type="term" value="F:ATP binding"/>
    <property type="evidence" value="ECO:0007669"/>
    <property type="project" value="UniProtKB-UniRule"/>
</dbReference>
<name>A0A915N012_MELJA</name>
<dbReference type="GO" id="GO:0098957">
    <property type="term" value="P:anterograde axonal transport of mitochondrion"/>
    <property type="evidence" value="ECO:0007669"/>
    <property type="project" value="UniProtKB-ARBA"/>
</dbReference>
<proteinExistence type="inferred from homology"/>
<comment type="subunit">
    <text evidence="9">Oligomer composed of two heavy chains and two light chains.</text>
</comment>
<feature type="coiled-coil region" evidence="12">
    <location>
        <begin position="840"/>
        <end position="913"/>
    </location>
</feature>
<evidence type="ECO:0000256" key="2">
    <source>
        <dbReference type="ARBA" id="ARBA00022490"/>
    </source>
</evidence>
<keyword evidence="15" id="KW-1185">Reference proteome</keyword>
<keyword evidence="8" id="KW-0206">Cytoskeleton</keyword>
<dbReference type="CDD" id="cd01369">
    <property type="entry name" value="KISc_KHC_KIF5"/>
    <property type="match status" value="1"/>
</dbReference>
<dbReference type="PRINTS" id="PR00380">
    <property type="entry name" value="KINESINHEAVY"/>
</dbReference>
<dbReference type="WBParaSite" id="scaffold5829_cov226.g10070">
    <property type="protein sequence ID" value="scaffold5829_cov226.g10070"/>
    <property type="gene ID" value="scaffold5829_cov226.g10070"/>
</dbReference>